<dbReference type="EMBL" id="CM023482">
    <property type="protein sequence ID" value="KAH6937772.1"/>
    <property type="molecule type" value="Genomic_DNA"/>
</dbReference>
<comment type="caution">
    <text evidence="1">The sequence shown here is derived from an EMBL/GenBank/DDBJ whole genome shotgun (WGS) entry which is preliminary data.</text>
</comment>
<sequence length="87" mass="9890">MERVMRQAHPTFATHLRGSNFRDLDELASEANTFRRTYSPRMPKDHLPQPRRHSSRDARGTETAFAPIQRKMVCLPLVMNAGVAGVT</sequence>
<organism evidence="1 2">
    <name type="scientific">Hyalomma asiaticum</name>
    <name type="common">Tick</name>
    <dbReference type="NCBI Taxonomy" id="266040"/>
    <lineage>
        <taxon>Eukaryota</taxon>
        <taxon>Metazoa</taxon>
        <taxon>Ecdysozoa</taxon>
        <taxon>Arthropoda</taxon>
        <taxon>Chelicerata</taxon>
        <taxon>Arachnida</taxon>
        <taxon>Acari</taxon>
        <taxon>Parasitiformes</taxon>
        <taxon>Ixodida</taxon>
        <taxon>Ixodoidea</taxon>
        <taxon>Ixodidae</taxon>
        <taxon>Hyalomminae</taxon>
        <taxon>Hyalomma</taxon>
    </lineage>
</organism>
<accession>A0ACB7SRK0</accession>
<reference evidence="1" key="1">
    <citation type="submission" date="2020-05" db="EMBL/GenBank/DDBJ databases">
        <title>Large-scale comparative analyses of tick genomes elucidate their genetic diversity and vector capacities.</title>
        <authorList>
            <person name="Jia N."/>
            <person name="Wang J."/>
            <person name="Shi W."/>
            <person name="Du L."/>
            <person name="Sun Y."/>
            <person name="Zhan W."/>
            <person name="Jiang J."/>
            <person name="Wang Q."/>
            <person name="Zhang B."/>
            <person name="Ji P."/>
            <person name="Sakyi L.B."/>
            <person name="Cui X."/>
            <person name="Yuan T."/>
            <person name="Jiang B."/>
            <person name="Yang W."/>
            <person name="Lam T.T.-Y."/>
            <person name="Chang Q."/>
            <person name="Ding S."/>
            <person name="Wang X."/>
            <person name="Zhu J."/>
            <person name="Ruan X."/>
            <person name="Zhao L."/>
            <person name="Wei J."/>
            <person name="Que T."/>
            <person name="Du C."/>
            <person name="Cheng J."/>
            <person name="Dai P."/>
            <person name="Han X."/>
            <person name="Huang E."/>
            <person name="Gao Y."/>
            <person name="Liu J."/>
            <person name="Shao H."/>
            <person name="Ye R."/>
            <person name="Li L."/>
            <person name="Wei W."/>
            <person name="Wang X."/>
            <person name="Wang C."/>
            <person name="Yang T."/>
            <person name="Huo Q."/>
            <person name="Li W."/>
            <person name="Guo W."/>
            <person name="Chen H."/>
            <person name="Zhou L."/>
            <person name="Ni X."/>
            <person name="Tian J."/>
            <person name="Zhou Y."/>
            <person name="Sheng Y."/>
            <person name="Liu T."/>
            <person name="Pan Y."/>
            <person name="Xia L."/>
            <person name="Li J."/>
            <person name="Zhao F."/>
            <person name="Cao W."/>
        </authorList>
    </citation>
    <scope>NUCLEOTIDE SEQUENCE</scope>
    <source>
        <strain evidence="1">Hyas-2018</strain>
    </source>
</reference>
<proteinExistence type="predicted"/>
<protein>
    <submittedName>
        <fullName evidence="1">Uncharacterized protein</fullName>
    </submittedName>
</protein>
<dbReference type="Proteomes" id="UP000821845">
    <property type="component" value="Chromosome 2"/>
</dbReference>
<name>A0ACB7SRK0_HYAAI</name>
<evidence type="ECO:0000313" key="1">
    <source>
        <dbReference type="EMBL" id="KAH6937772.1"/>
    </source>
</evidence>
<gene>
    <name evidence="1" type="ORF">HPB50_004033</name>
</gene>
<keyword evidence="2" id="KW-1185">Reference proteome</keyword>
<evidence type="ECO:0000313" key="2">
    <source>
        <dbReference type="Proteomes" id="UP000821845"/>
    </source>
</evidence>